<dbReference type="EMBL" id="JBCAWK010000005">
    <property type="protein sequence ID" value="KAK8858914.1"/>
    <property type="molecule type" value="Genomic_DNA"/>
</dbReference>
<name>A0AAW0YZU0_9TREE</name>
<gene>
    <name evidence="1" type="ORF">IAR55_003145</name>
</gene>
<accession>A0AAW0YZU0</accession>
<dbReference type="GeneID" id="92180403"/>
<dbReference type="Gene3D" id="2.60.120.10">
    <property type="entry name" value="Jelly Rolls"/>
    <property type="match status" value="1"/>
</dbReference>
<proteinExistence type="predicted"/>
<evidence type="ECO:0000313" key="2">
    <source>
        <dbReference type="Proteomes" id="UP001388673"/>
    </source>
</evidence>
<keyword evidence="2" id="KW-1185">Reference proteome</keyword>
<dbReference type="InterPro" id="IPR011051">
    <property type="entry name" value="RmlC_Cupin_sf"/>
</dbReference>
<dbReference type="RefSeq" id="XP_066803755.1">
    <property type="nucleotide sequence ID" value="XM_066946254.1"/>
</dbReference>
<evidence type="ECO:0000313" key="1">
    <source>
        <dbReference type="EMBL" id="KAK8858914.1"/>
    </source>
</evidence>
<dbReference type="SUPFAM" id="SSF51182">
    <property type="entry name" value="RmlC-like cupins"/>
    <property type="match status" value="1"/>
</dbReference>
<dbReference type="KEGG" id="kne:92180403"/>
<reference evidence="1 2" key="1">
    <citation type="journal article" date="2024" name="bioRxiv">
        <title>Comparative genomics of Cryptococcus and Kwoniella reveals pathogenesis evolution and contrasting karyotype dynamics via intercentromeric recombination or chromosome fusion.</title>
        <authorList>
            <person name="Coelho M.A."/>
            <person name="David-Palma M."/>
            <person name="Shea T."/>
            <person name="Bowers K."/>
            <person name="McGinley-Smith S."/>
            <person name="Mohammad A.W."/>
            <person name="Gnirke A."/>
            <person name="Yurkov A.M."/>
            <person name="Nowrousian M."/>
            <person name="Sun S."/>
            <person name="Cuomo C.A."/>
            <person name="Heitman J."/>
        </authorList>
    </citation>
    <scope>NUCLEOTIDE SEQUENCE [LARGE SCALE GENOMIC DNA]</scope>
    <source>
        <strain evidence="1 2">CBS 13917</strain>
    </source>
</reference>
<dbReference type="InterPro" id="IPR014710">
    <property type="entry name" value="RmlC-like_jellyroll"/>
</dbReference>
<sequence>MVSETRRYPLIKAEEIEAALQPNSHPLNPDNLRHSACVSDMAGMKGLGVHLIRLGPGMESTTIHYHLAESEWFYILKRFWPPFTH</sequence>
<protein>
    <submittedName>
        <fullName evidence="1">Uncharacterized protein</fullName>
    </submittedName>
</protein>
<dbReference type="Proteomes" id="UP001388673">
    <property type="component" value="Unassembled WGS sequence"/>
</dbReference>
<dbReference type="AlphaFoldDB" id="A0AAW0YZU0"/>
<comment type="caution">
    <text evidence="1">The sequence shown here is derived from an EMBL/GenBank/DDBJ whole genome shotgun (WGS) entry which is preliminary data.</text>
</comment>
<organism evidence="1 2">
    <name type="scientific">Kwoniella newhampshirensis</name>
    <dbReference type="NCBI Taxonomy" id="1651941"/>
    <lineage>
        <taxon>Eukaryota</taxon>
        <taxon>Fungi</taxon>
        <taxon>Dikarya</taxon>
        <taxon>Basidiomycota</taxon>
        <taxon>Agaricomycotina</taxon>
        <taxon>Tremellomycetes</taxon>
        <taxon>Tremellales</taxon>
        <taxon>Cryptococcaceae</taxon>
        <taxon>Kwoniella</taxon>
    </lineage>
</organism>